<comment type="caution">
    <text evidence="1">The sequence shown here is derived from an EMBL/GenBank/DDBJ whole genome shotgun (WGS) entry which is preliminary data.</text>
</comment>
<gene>
    <name evidence="1" type="ORF">D0469_12000</name>
</gene>
<dbReference type="AlphaFoldDB" id="A0A372LNJ9"/>
<proteinExistence type="predicted"/>
<evidence type="ECO:0000313" key="1">
    <source>
        <dbReference type="EMBL" id="RFU68454.1"/>
    </source>
</evidence>
<keyword evidence="2" id="KW-1185">Reference proteome</keyword>
<dbReference type="InterPro" id="IPR016100">
    <property type="entry name" value="Prismane_a-bundle"/>
</dbReference>
<organism evidence="1 2">
    <name type="scientific">Peribacillus saganii</name>
    <dbReference type="NCBI Taxonomy" id="2303992"/>
    <lineage>
        <taxon>Bacteria</taxon>
        <taxon>Bacillati</taxon>
        <taxon>Bacillota</taxon>
        <taxon>Bacilli</taxon>
        <taxon>Bacillales</taxon>
        <taxon>Bacillaceae</taxon>
        <taxon>Peribacillus</taxon>
    </lineage>
</organism>
<dbReference type="InterPro" id="IPR011254">
    <property type="entry name" value="Prismane-like_sf"/>
</dbReference>
<dbReference type="SUPFAM" id="SSF56821">
    <property type="entry name" value="Prismane protein-like"/>
    <property type="match status" value="1"/>
</dbReference>
<name>A0A372LNJ9_9BACI</name>
<sequence>MHSKLKYVKTVNNEKVLRPSQYFKIIAGMMEKQNMKRGEDVMFCDQWEQTATGGCTVVGVCAKAENTVSLQDTFVFTLKGIAAYRAYEHSFVIQIHLRL</sequence>
<accession>A0A372LNJ9</accession>
<reference evidence="1 2" key="1">
    <citation type="submission" date="2018-08" db="EMBL/GenBank/DDBJ databases">
        <title>Bacillus chawlae sp. nov., Bacillus glennii sp. nov., and Bacillus saganii sp. nov. Isolated from the Vehicle Assembly Building at Kennedy Space Center where the Viking Spacecraft were Assembled.</title>
        <authorList>
            <person name="Seuylemezian A."/>
            <person name="Vaishampayan P."/>
        </authorList>
    </citation>
    <scope>NUCLEOTIDE SEQUENCE [LARGE SCALE GENOMIC DNA]</scope>
    <source>
        <strain evidence="1 2">V47-23a</strain>
    </source>
</reference>
<dbReference type="EMBL" id="QVTE01000033">
    <property type="protein sequence ID" value="RFU68454.1"/>
    <property type="molecule type" value="Genomic_DNA"/>
</dbReference>
<protein>
    <submittedName>
        <fullName evidence="1">Uncharacterized protein</fullName>
    </submittedName>
</protein>
<dbReference type="GO" id="GO:0016491">
    <property type="term" value="F:oxidoreductase activity"/>
    <property type="evidence" value="ECO:0007669"/>
    <property type="project" value="InterPro"/>
</dbReference>
<dbReference type="Proteomes" id="UP000264541">
    <property type="component" value="Unassembled WGS sequence"/>
</dbReference>
<evidence type="ECO:0000313" key="2">
    <source>
        <dbReference type="Proteomes" id="UP000264541"/>
    </source>
</evidence>
<dbReference type="Gene3D" id="1.20.1270.20">
    <property type="match status" value="1"/>
</dbReference>